<feature type="compositionally biased region" description="Basic and acidic residues" evidence="1">
    <location>
        <begin position="27"/>
        <end position="48"/>
    </location>
</feature>
<reference evidence="2 3" key="1">
    <citation type="journal article" date="2022" name="Nat. Ecol. Evol.">
        <title>A masculinizing supergene underlies an exaggerated male reproductive morph in a spider.</title>
        <authorList>
            <person name="Hendrickx F."/>
            <person name="De Corte Z."/>
            <person name="Sonet G."/>
            <person name="Van Belleghem S.M."/>
            <person name="Kostlbacher S."/>
            <person name="Vangestel C."/>
        </authorList>
    </citation>
    <scope>NUCLEOTIDE SEQUENCE [LARGE SCALE GENOMIC DNA]</scope>
    <source>
        <strain evidence="2">W744_W776</strain>
    </source>
</reference>
<feature type="region of interest" description="Disordered" evidence="1">
    <location>
        <begin position="27"/>
        <end position="150"/>
    </location>
</feature>
<feature type="non-terminal residue" evidence="2">
    <location>
        <position position="1"/>
    </location>
</feature>
<comment type="caution">
    <text evidence="2">The sequence shown here is derived from an EMBL/GenBank/DDBJ whole genome shotgun (WGS) entry which is preliminary data.</text>
</comment>
<dbReference type="EMBL" id="JAFNEN010006321">
    <property type="protein sequence ID" value="KAG8156114.1"/>
    <property type="molecule type" value="Genomic_DNA"/>
</dbReference>
<evidence type="ECO:0000256" key="1">
    <source>
        <dbReference type="SAM" id="MobiDB-lite"/>
    </source>
</evidence>
<dbReference type="AlphaFoldDB" id="A0AAV6TDU2"/>
<proteinExistence type="predicted"/>
<accession>A0AAV6TDU2</accession>
<name>A0AAV6TDU2_9ARAC</name>
<sequence length="150" mass="15871">IITVSSKKDAPLDPTLRRVKWVAEIKNKKAHEKQQKQKNEKTLVREYTHNLTKGGASKPQSGAGTGTGTRGSSNTSGSEALGDGHQGALQNVGQGLELGLEPGGAAGTREMKIQGTGARGRGKTSGRNGSRNWREGALQFQKPGQLQEQA</sequence>
<gene>
    <name evidence="2" type="ORF">JTE90_012979</name>
</gene>
<evidence type="ECO:0000313" key="2">
    <source>
        <dbReference type="EMBL" id="KAG8156114.1"/>
    </source>
</evidence>
<dbReference type="Proteomes" id="UP000827092">
    <property type="component" value="Unassembled WGS sequence"/>
</dbReference>
<protein>
    <submittedName>
        <fullName evidence="2">Uncharacterized protein</fullName>
    </submittedName>
</protein>
<keyword evidence="3" id="KW-1185">Reference proteome</keyword>
<evidence type="ECO:0000313" key="3">
    <source>
        <dbReference type="Proteomes" id="UP000827092"/>
    </source>
</evidence>
<organism evidence="2 3">
    <name type="scientific">Oedothorax gibbosus</name>
    <dbReference type="NCBI Taxonomy" id="931172"/>
    <lineage>
        <taxon>Eukaryota</taxon>
        <taxon>Metazoa</taxon>
        <taxon>Ecdysozoa</taxon>
        <taxon>Arthropoda</taxon>
        <taxon>Chelicerata</taxon>
        <taxon>Arachnida</taxon>
        <taxon>Araneae</taxon>
        <taxon>Araneomorphae</taxon>
        <taxon>Entelegynae</taxon>
        <taxon>Araneoidea</taxon>
        <taxon>Linyphiidae</taxon>
        <taxon>Erigoninae</taxon>
        <taxon>Oedothorax</taxon>
    </lineage>
</organism>